<name>A0AAV4I9V0_9GAST</name>
<protein>
    <recommendedName>
        <fullName evidence="1">RNase H type-1 domain-containing protein</fullName>
    </recommendedName>
</protein>
<evidence type="ECO:0000259" key="1">
    <source>
        <dbReference type="Pfam" id="PF00075"/>
    </source>
</evidence>
<dbReference type="GO" id="GO:0003676">
    <property type="term" value="F:nucleic acid binding"/>
    <property type="evidence" value="ECO:0007669"/>
    <property type="project" value="InterPro"/>
</dbReference>
<dbReference type="GO" id="GO:0004523">
    <property type="term" value="F:RNA-DNA hybrid ribonuclease activity"/>
    <property type="evidence" value="ECO:0007669"/>
    <property type="project" value="InterPro"/>
</dbReference>
<dbReference type="AlphaFoldDB" id="A0AAV4I9V0"/>
<evidence type="ECO:0000313" key="3">
    <source>
        <dbReference type="Proteomes" id="UP000762676"/>
    </source>
</evidence>
<dbReference type="Gene3D" id="3.30.420.10">
    <property type="entry name" value="Ribonuclease H-like superfamily/Ribonuclease H"/>
    <property type="match status" value="1"/>
</dbReference>
<dbReference type="Pfam" id="PF00075">
    <property type="entry name" value="RNase_H"/>
    <property type="match status" value="1"/>
</dbReference>
<accession>A0AAV4I9V0</accession>
<feature type="domain" description="RNase H type-1" evidence="1">
    <location>
        <begin position="72"/>
        <end position="104"/>
    </location>
</feature>
<dbReference type="EMBL" id="BMAT01006120">
    <property type="protein sequence ID" value="GFS06685.1"/>
    <property type="molecule type" value="Genomic_DNA"/>
</dbReference>
<keyword evidence="3" id="KW-1185">Reference proteome</keyword>
<dbReference type="Proteomes" id="UP000762676">
    <property type="component" value="Unassembled WGS sequence"/>
</dbReference>
<proteinExistence type="predicted"/>
<dbReference type="InterPro" id="IPR036397">
    <property type="entry name" value="RNaseH_sf"/>
</dbReference>
<comment type="caution">
    <text evidence="2">The sequence shown here is derived from an EMBL/GenBank/DDBJ whole genome shotgun (WGS) entry which is preliminary data.</text>
</comment>
<reference evidence="2 3" key="1">
    <citation type="journal article" date="2021" name="Elife">
        <title>Chloroplast acquisition without the gene transfer in kleptoplastic sea slugs, Plakobranchus ocellatus.</title>
        <authorList>
            <person name="Maeda T."/>
            <person name="Takahashi S."/>
            <person name="Yoshida T."/>
            <person name="Shimamura S."/>
            <person name="Takaki Y."/>
            <person name="Nagai Y."/>
            <person name="Toyoda A."/>
            <person name="Suzuki Y."/>
            <person name="Arimoto A."/>
            <person name="Ishii H."/>
            <person name="Satoh N."/>
            <person name="Nishiyama T."/>
            <person name="Hasebe M."/>
            <person name="Maruyama T."/>
            <person name="Minagawa J."/>
            <person name="Obokata J."/>
            <person name="Shigenobu S."/>
        </authorList>
    </citation>
    <scope>NUCLEOTIDE SEQUENCE [LARGE SCALE GENOMIC DNA]</scope>
</reference>
<organism evidence="2 3">
    <name type="scientific">Elysia marginata</name>
    <dbReference type="NCBI Taxonomy" id="1093978"/>
    <lineage>
        <taxon>Eukaryota</taxon>
        <taxon>Metazoa</taxon>
        <taxon>Spiralia</taxon>
        <taxon>Lophotrochozoa</taxon>
        <taxon>Mollusca</taxon>
        <taxon>Gastropoda</taxon>
        <taxon>Heterobranchia</taxon>
        <taxon>Euthyneura</taxon>
        <taxon>Panpulmonata</taxon>
        <taxon>Sacoglossa</taxon>
        <taxon>Placobranchoidea</taxon>
        <taxon>Plakobranchidae</taxon>
        <taxon>Elysia</taxon>
    </lineage>
</organism>
<sequence length="110" mass="12806">MAKKRTKPRRRQDRFFSNFKTKLIAIKTTLEHIKRPKHTCREQEHIHFFDSQAAPSKSRARTYRPTSDSIAPHLKNLNIGFQWISSHIGILGNQRADRLAKQGCKKPQTA</sequence>
<dbReference type="InterPro" id="IPR002156">
    <property type="entry name" value="RNaseH_domain"/>
</dbReference>
<dbReference type="SUPFAM" id="SSF53098">
    <property type="entry name" value="Ribonuclease H-like"/>
    <property type="match status" value="1"/>
</dbReference>
<dbReference type="InterPro" id="IPR012337">
    <property type="entry name" value="RNaseH-like_sf"/>
</dbReference>
<evidence type="ECO:0000313" key="2">
    <source>
        <dbReference type="EMBL" id="GFS06685.1"/>
    </source>
</evidence>
<gene>
    <name evidence="2" type="ORF">ElyMa_002971100</name>
</gene>